<evidence type="ECO:0000313" key="1">
    <source>
        <dbReference type="EMBL" id="EID50583.1"/>
    </source>
</evidence>
<dbReference type="PATRIC" id="fig|1125724.3.peg.1672"/>
<accession>I0URT0</accession>
<organism evidence="1 2">
    <name type="scientific">Rothia aeria F0474</name>
    <dbReference type="NCBI Taxonomy" id="1125724"/>
    <lineage>
        <taxon>Bacteria</taxon>
        <taxon>Bacillati</taxon>
        <taxon>Actinomycetota</taxon>
        <taxon>Actinomycetes</taxon>
        <taxon>Micrococcales</taxon>
        <taxon>Micrococcaceae</taxon>
        <taxon>Rothia</taxon>
    </lineage>
</organism>
<name>I0URT0_9MICC</name>
<dbReference type="AntiFam" id="ANF00006">
    <property type="entry name" value="Translation of CRISPR region"/>
</dbReference>
<dbReference type="EMBL" id="AJJQ01000037">
    <property type="protein sequence ID" value="EID50583.1"/>
    <property type="molecule type" value="Genomic_DNA"/>
</dbReference>
<keyword evidence="2" id="KW-1185">Reference proteome</keyword>
<gene>
    <name evidence="1" type="ORF">HMPREF1324_1145</name>
</gene>
<dbReference type="Proteomes" id="UP000004863">
    <property type="component" value="Unassembled WGS sequence"/>
</dbReference>
<comment type="caution">
    <text evidence="1">The sequence shown here is derived from an EMBL/GenBank/DDBJ whole genome shotgun (WGS) entry which is preliminary data.</text>
</comment>
<proteinExistence type="predicted"/>
<dbReference type="AntiFam" id="ANF00057">
    <property type="entry name" value="Translation of E. coli type CRISPR repeat"/>
</dbReference>
<protein>
    <submittedName>
        <fullName evidence="1">Uncharacterized protein</fullName>
    </submittedName>
</protein>
<evidence type="ECO:0000313" key="2">
    <source>
        <dbReference type="Proteomes" id="UP000004863"/>
    </source>
</evidence>
<sequence>MEVSRAPKGSSPRMRGTQAKKFFCLAHCGLIPTYAGNTMTCSQVCCHSGAHPHVCGEHENNGEYMTIEEGSSPRMRGTPTLKSIVGEENGLIPTYAGNTCCSFL</sequence>
<dbReference type="AlphaFoldDB" id="I0URT0"/>
<reference evidence="1" key="1">
    <citation type="submission" date="2012-03" db="EMBL/GenBank/DDBJ databases">
        <authorList>
            <person name="Durkin A.S."/>
            <person name="McCorrison J."/>
            <person name="Torralba M."/>
            <person name="Gillis M."/>
            <person name="Methe B."/>
            <person name="Sutton G."/>
            <person name="Nelson K.E."/>
        </authorList>
    </citation>
    <scope>NUCLEOTIDE SEQUENCE [LARGE SCALE GENOMIC DNA]</scope>
    <source>
        <strain evidence="1">F0474</strain>
    </source>
</reference>